<proteinExistence type="predicted"/>
<gene>
    <name evidence="3" type="ORF">ACH4GP_37520</name>
</gene>
<sequence>MRNKRMVAAVAGVVVMAGLTACGGGKGGGEAASDTAVVKKSPLELALASLRTASQQTDGKKSAKVEGTVKNGPSTQSMKGALDWSQGMRMDVDITQAGGQSPVAGKPVKALYTPQAMYMNMGAAGLPVGGKSWVKYDYDALTRKLGPAGALLKDQMQNNNPTRAVELLIASGKVKEAGKEDVRGVQATRYTGTLTVSELTRMQSKSFSEADRKALQQQMQQTGRESETIDLWIDSENLLVKKRERSDSMASAFDSTVYYSDYGTKVAVTEPPASETVDFDKVAG</sequence>
<feature type="signal peptide" evidence="2">
    <location>
        <begin position="1"/>
        <end position="21"/>
    </location>
</feature>
<dbReference type="EMBL" id="JBIRGH010000041">
    <property type="protein sequence ID" value="MFH8590010.1"/>
    <property type="molecule type" value="Genomic_DNA"/>
</dbReference>
<evidence type="ECO:0008006" key="5">
    <source>
        <dbReference type="Google" id="ProtNLM"/>
    </source>
</evidence>
<organism evidence="3 4">
    <name type="scientific">Streptomyces celluloflavus</name>
    <dbReference type="NCBI Taxonomy" id="58344"/>
    <lineage>
        <taxon>Bacteria</taxon>
        <taxon>Bacillati</taxon>
        <taxon>Actinomycetota</taxon>
        <taxon>Actinomycetes</taxon>
        <taxon>Kitasatosporales</taxon>
        <taxon>Streptomycetaceae</taxon>
        <taxon>Streptomyces</taxon>
    </lineage>
</organism>
<dbReference type="Gene3D" id="2.50.20.20">
    <property type="match status" value="1"/>
</dbReference>
<dbReference type="RefSeq" id="WP_165484688.1">
    <property type="nucleotide sequence ID" value="NZ_JBEZAY010000009.1"/>
</dbReference>
<feature type="region of interest" description="Disordered" evidence="1">
    <location>
        <begin position="52"/>
        <end position="78"/>
    </location>
</feature>
<dbReference type="PROSITE" id="PS51257">
    <property type="entry name" value="PROKAR_LIPOPROTEIN"/>
    <property type="match status" value="1"/>
</dbReference>
<name>A0ABW7RPL1_9ACTN</name>
<evidence type="ECO:0000256" key="2">
    <source>
        <dbReference type="SAM" id="SignalP"/>
    </source>
</evidence>
<reference evidence="3 4" key="1">
    <citation type="submission" date="2024-10" db="EMBL/GenBank/DDBJ databases">
        <title>The Natural Products Discovery Center: Release of the First 8490 Sequenced Strains for Exploring Actinobacteria Biosynthetic Diversity.</title>
        <authorList>
            <person name="Kalkreuter E."/>
            <person name="Kautsar S.A."/>
            <person name="Yang D."/>
            <person name="Bader C.D."/>
            <person name="Teijaro C.N."/>
            <person name="Fluegel L."/>
            <person name="Davis C.M."/>
            <person name="Simpson J.R."/>
            <person name="Lauterbach L."/>
            <person name="Steele A.D."/>
            <person name="Gui C."/>
            <person name="Meng S."/>
            <person name="Li G."/>
            <person name="Viehrig K."/>
            <person name="Ye F."/>
            <person name="Su P."/>
            <person name="Kiefer A.F."/>
            <person name="Nichols A."/>
            <person name="Cepeda A.J."/>
            <person name="Yan W."/>
            <person name="Fan B."/>
            <person name="Jiang Y."/>
            <person name="Adhikari A."/>
            <person name="Zheng C.-J."/>
            <person name="Schuster L."/>
            <person name="Cowan T.M."/>
            <person name="Smanski M.J."/>
            <person name="Chevrette M.G."/>
            <person name="De Carvalho L.P.S."/>
            <person name="Shen B."/>
        </authorList>
    </citation>
    <scope>NUCLEOTIDE SEQUENCE [LARGE SCALE GENOMIC DNA]</scope>
    <source>
        <strain evidence="3 4">NPDC018013</strain>
    </source>
</reference>
<keyword evidence="2" id="KW-0732">Signal</keyword>
<dbReference type="InterPro" id="IPR029046">
    <property type="entry name" value="LolA/LolB/LppX"/>
</dbReference>
<comment type="caution">
    <text evidence="3">The sequence shown here is derived from an EMBL/GenBank/DDBJ whole genome shotgun (WGS) entry which is preliminary data.</text>
</comment>
<evidence type="ECO:0000313" key="3">
    <source>
        <dbReference type="EMBL" id="MFH8590010.1"/>
    </source>
</evidence>
<feature type="chain" id="PRO_5046127407" description="Lipoprotein" evidence="2">
    <location>
        <begin position="22"/>
        <end position="284"/>
    </location>
</feature>
<dbReference type="Proteomes" id="UP001610990">
    <property type="component" value="Unassembled WGS sequence"/>
</dbReference>
<evidence type="ECO:0000313" key="4">
    <source>
        <dbReference type="Proteomes" id="UP001610990"/>
    </source>
</evidence>
<keyword evidence="4" id="KW-1185">Reference proteome</keyword>
<dbReference type="SUPFAM" id="SSF89392">
    <property type="entry name" value="Prokaryotic lipoproteins and lipoprotein localization factors"/>
    <property type="match status" value="1"/>
</dbReference>
<accession>A0ABW7RPL1</accession>
<evidence type="ECO:0000256" key="1">
    <source>
        <dbReference type="SAM" id="MobiDB-lite"/>
    </source>
</evidence>
<protein>
    <recommendedName>
        <fullName evidence="5">Lipoprotein</fullName>
    </recommendedName>
</protein>